<keyword evidence="3" id="KW-1185">Reference proteome</keyword>
<comment type="caution">
    <text evidence="2">The sequence shown here is derived from an EMBL/GenBank/DDBJ whole genome shotgun (WGS) entry which is preliminary data.</text>
</comment>
<evidence type="ECO:0000313" key="3">
    <source>
        <dbReference type="Proteomes" id="UP001159363"/>
    </source>
</evidence>
<evidence type="ECO:0000313" key="2">
    <source>
        <dbReference type="EMBL" id="KAJ8892467.1"/>
    </source>
</evidence>
<protein>
    <submittedName>
        <fullName evidence="2">Uncharacterized protein</fullName>
    </submittedName>
</protein>
<accession>A0ABQ9I750</accession>
<reference evidence="2 3" key="1">
    <citation type="submission" date="2023-02" db="EMBL/GenBank/DDBJ databases">
        <title>LHISI_Scaffold_Assembly.</title>
        <authorList>
            <person name="Stuart O.P."/>
            <person name="Cleave R."/>
            <person name="Magrath M.J.L."/>
            <person name="Mikheyev A.S."/>
        </authorList>
    </citation>
    <scope>NUCLEOTIDE SEQUENCE [LARGE SCALE GENOMIC DNA]</scope>
    <source>
        <strain evidence="2">Daus_M_001</strain>
        <tissue evidence="2">Leg muscle</tissue>
    </source>
</reference>
<feature type="compositionally biased region" description="Basic and acidic residues" evidence="1">
    <location>
        <begin position="1"/>
        <end position="23"/>
    </location>
</feature>
<proteinExistence type="predicted"/>
<sequence length="114" mass="13163">MAKQDFRSSKRLEDVITRRRTEPPYKNQSLDCKSAKAGEPTSVTNIIQECLYNGYRHVTQDKNVHNSEKRDMSDLLPFIPPIHHSYFHHLLTTGAHEDRENVGLFTEVNVAVKN</sequence>
<gene>
    <name evidence="2" type="ORF">PR048_005047</name>
</gene>
<dbReference type="EMBL" id="JARBHB010000002">
    <property type="protein sequence ID" value="KAJ8892467.1"/>
    <property type="molecule type" value="Genomic_DNA"/>
</dbReference>
<feature type="region of interest" description="Disordered" evidence="1">
    <location>
        <begin position="1"/>
        <end position="38"/>
    </location>
</feature>
<dbReference type="Proteomes" id="UP001159363">
    <property type="component" value="Chromosome 2"/>
</dbReference>
<evidence type="ECO:0000256" key="1">
    <source>
        <dbReference type="SAM" id="MobiDB-lite"/>
    </source>
</evidence>
<name>A0ABQ9I750_9NEOP</name>
<organism evidence="2 3">
    <name type="scientific">Dryococelus australis</name>
    <dbReference type="NCBI Taxonomy" id="614101"/>
    <lineage>
        <taxon>Eukaryota</taxon>
        <taxon>Metazoa</taxon>
        <taxon>Ecdysozoa</taxon>
        <taxon>Arthropoda</taxon>
        <taxon>Hexapoda</taxon>
        <taxon>Insecta</taxon>
        <taxon>Pterygota</taxon>
        <taxon>Neoptera</taxon>
        <taxon>Polyneoptera</taxon>
        <taxon>Phasmatodea</taxon>
        <taxon>Verophasmatodea</taxon>
        <taxon>Anareolatae</taxon>
        <taxon>Phasmatidae</taxon>
        <taxon>Eurycanthinae</taxon>
        <taxon>Dryococelus</taxon>
    </lineage>
</organism>